<keyword evidence="2" id="KW-0489">Methyltransferase</keyword>
<dbReference type="Proteomes" id="UP001228376">
    <property type="component" value="Unassembled WGS sequence"/>
</dbReference>
<organism evidence="2 3">
    <name type="scientific">Tigheibacillus jepli</name>
    <dbReference type="NCBI Taxonomy" id="3035914"/>
    <lineage>
        <taxon>Bacteria</taxon>
        <taxon>Bacillati</taxon>
        <taxon>Bacillota</taxon>
        <taxon>Bacilli</taxon>
        <taxon>Bacillales</taxon>
        <taxon>Bacillaceae</taxon>
        <taxon>Tigheibacillus</taxon>
    </lineage>
</organism>
<gene>
    <name evidence="2" type="ORF">P5G51_012435</name>
</gene>
<keyword evidence="2" id="KW-0808">Transferase</keyword>
<dbReference type="SUPFAM" id="SSF53335">
    <property type="entry name" value="S-adenosyl-L-methionine-dependent methyltransferases"/>
    <property type="match status" value="1"/>
</dbReference>
<dbReference type="CDD" id="cd02440">
    <property type="entry name" value="AdoMet_MTases"/>
    <property type="match status" value="1"/>
</dbReference>
<dbReference type="RefSeq" id="WP_306066193.1">
    <property type="nucleotide sequence ID" value="NZ_JAROCA020000001.1"/>
</dbReference>
<dbReference type="Gene3D" id="3.40.50.150">
    <property type="entry name" value="Vaccinia Virus protein VP39"/>
    <property type="match status" value="1"/>
</dbReference>
<name>A0ABU5CKT7_9BACI</name>
<dbReference type="PANTHER" id="PTHR43591">
    <property type="entry name" value="METHYLTRANSFERASE"/>
    <property type="match status" value="1"/>
</dbReference>
<evidence type="ECO:0000313" key="2">
    <source>
        <dbReference type="EMBL" id="MDY0406090.1"/>
    </source>
</evidence>
<dbReference type="InterPro" id="IPR013216">
    <property type="entry name" value="Methyltransf_11"/>
</dbReference>
<sequence length="236" mass="26991">MKQTYLDCLAALGVGGAHPGGLKLSKKLLEKENLQPEMTVLDLGCGTGQTAAYIARKYKCRVTALDVDPTMLEKCRQRMDEEALSVEIVRGDAENLPFKDRTFDLVLAESVIAFVDMEKAISECRRVLRDEGCLLAIEISKYGILHPEEEKMIMDFYGFTELPTEKRWHEKLYAGGFTQVESEMAKIDFFTPDFENAPDFRISEVVDPACFDMLQEHEYLTKSYQEELSYHIFRCK</sequence>
<dbReference type="EMBL" id="JAROCA020000001">
    <property type="protein sequence ID" value="MDY0406090.1"/>
    <property type="molecule type" value="Genomic_DNA"/>
</dbReference>
<dbReference type="GO" id="GO:0032259">
    <property type="term" value="P:methylation"/>
    <property type="evidence" value="ECO:0007669"/>
    <property type="project" value="UniProtKB-KW"/>
</dbReference>
<protein>
    <submittedName>
        <fullName evidence="2">Methyltransferase domain-containing protein</fullName>
    </submittedName>
</protein>
<reference evidence="2 3" key="1">
    <citation type="submission" date="2023-10" db="EMBL/GenBank/DDBJ databases">
        <title>179-bfca-hs.</title>
        <authorList>
            <person name="Miliotis G."/>
            <person name="Sengupta P."/>
            <person name="Hameed A."/>
            <person name="Chuvochina M."/>
            <person name="Mcdonagh F."/>
            <person name="Simpson A.C."/>
            <person name="Singh N.K."/>
            <person name="Rekha P.D."/>
            <person name="Raman K."/>
            <person name="Hugenholtz P."/>
            <person name="Venkateswaran K."/>
        </authorList>
    </citation>
    <scope>NUCLEOTIDE SEQUENCE [LARGE SCALE GENOMIC DNA]</scope>
    <source>
        <strain evidence="2 3">179-BFC-A-HS</strain>
    </source>
</reference>
<dbReference type="GO" id="GO:0008168">
    <property type="term" value="F:methyltransferase activity"/>
    <property type="evidence" value="ECO:0007669"/>
    <property type="project" value="UniProtKB-KW"/>
</dbReference>
<dbReference type="Pfam" id="PF08241">
    <property type="entry name" value="Methyltransf_11"/>
    <property type="match status" value="1"/>
</dbReference>
<evidence type="ECO:0000313" key="3">
    <source>
        <dbReference type="Proteomes" id="UP001228376"/>
    </source>
</evidence>
<comment type="caution">
    <text evidence="2">The sequence shown here is derived from an EMBL/GenBank/DDBJ whole genome shotgun (WGS) entry which is preliminary data.</text>
</comment>
<feature type="domain" description="Methyltransferase type 11" evidence="1">
    <location>
        <begin position="41"/>
        <end position="135"/>
    </location>
</feature>
<keyword evidence="3" id="KW-1185">Reference proteome</keyword>
<accession>A0ABU5CKT7</accession>
<dbReference type="InterPro" id="IPR029063">
    <property type="entry name" value="SAM-dependent_MTases_sf"/>
</dbReference>
<proteinExistence type="predicted"/>
<evidence type="ECO:0000259" key="1">
    <source>
        <dbReference type="Pfam" id="PF08241"/>
    </source>
</evidence>